<protein>
    <recommendedName>
        <fullName evidence="5">Serpin domain-containing protein</fullName>
    </recommendedName>
</protein>
<dbReference type="InterPro" id="IPR042185">
    <property type="entry name" value="Serpin_sf_2"/>
</dbReference>
<dbReference type="SMART" id="SM00093">
    <property type="entry name" value="SERPIN"/>
    <property type="match status" value="1"/>
</dbReference>
<comment type="similarity">
    <text evidence="3">Belongs to the serpin family.</text>
</comment>
<sequence length="423" mass="47982">MKITVAIVLVICQFLIIFLPSTRSQLCLADDIKQNTEYKYKARNLYKGLTIFTANFLDAMHKSNPNENLFFSPFSLYHALLLAYFGSANQTEKGLKEVLQLHWANSKADVFKGYQFEKKYRDNYEANSSVEFSSIDRFYFDKSVKLNSCIEDVIVDETRKLNFRENPKEGLNEINNFVKEATKGNIPSLLSPGDVTSETKIVLANAAYFKGSWASKFDVKDTKREIFYSRPDELNFVEMMSKNGSFNHAANERLGCHVLEIPYEKSEKVNINMIVFLPPAVGENALEKVLNNLTPEALHEALQDGFEREVQLKIPKFSTEKTIELLPVLRKMQVGDLFENSANLSGFSSETNLHLDDAIQKAKVTVDENGSTAAAATSLFSFRSSRPAEPAIFHCNHPFLYMIYDQNSRAILFAGIYRGPDKN</sequence>
<dbReference type="EMBL" id="JADBJN010000003">
    <property type="protein sequence ID" value="KAG5671713.1"/>
    <property type="molecule type" value="Genomic_DNA"/>
</dbReference>
<dbReference type="InterPro" id="IPR036186">
    <property type="entry name" value="Serpin_sf"/>
</dbReference>
<evidence type="ECO:0000256" key="3">
    <source>
        <dbReference type="RuleBase" id="RU000411"/>
    </source>
</evidence>
<evidence type="ECO:0000259" key="5">
    <source>
        <dbReference type="SMART" id="SM00093"/>
    </source>
</evidence>
<proteinExistence type="inferred from homology"/>
<keyword evidence="7" id="KW-1185">Reference proteome</keyword>
<keyword evidence="1" id="KW-0646">Protease inhibitor</keyword>
<dbReference type="PROSITE" id="PS00284">
    <property type="entry name" value="SERPIN"/>
    <property type="match status" value="1"/>
</dbReference>
<feature type="signal peptide" evidence="4">
    <location>
        <begin position="1"/>
        <end position="24"/>
    </location>
</feature>
<dbReference type="InterPro" id="IPR023796">
    <property type="entry name" value="Serpin_dom"/>
</dbReference>
<reference evidence="6" key="1">
    <citation type="submission" date="2021-03" db="EMBL/GenBank/DDBJ databases">
        <title>Chromosome level genome of the anhydrobiotic midge Polypedilum vanderplanki.</title>
        <authorList>
            <person name="Yoshida Y."/>
            <person name="Kikawada T."/>
            <person name="Gusev O."/>
        </authorList>
    </citation>
    <scope>NUCLEOTIDE SEQUENCE</scope>
    <source>
        <strain evidence="6">NIAS01</strain>
        <tissue evidence="6">Whole body or cell culture</tissue>
    </source>
</reference>
<dbReference type="Gene3D" id="2.30.39.10">
    <property type="entry name" value="Alpha-1-antitrypsin, domain 1"/>
    <property type="match status" value="1"/>
</dbReference>
<feature type="chain" id="PRO_5039922918" description="Serpin domain-containing protein" evidence="4">
    <location>
        <begin position="25"/>
        <end position="423"/>
    </location>
</feature>
<dbReference type="OrthoDB" id="671595at2759"/>
<keyword evidence="4" id="KW-0732">Signal</keyword>
<dbReference type="Gene3D" id="2.10.310.10">
    <property type="entry name" value="Serpins superfamily"/>
    <property type="match status" value="1"/>
</dbReference>
<keyword evidence="2" id="KW-0722">Serine protease inhibitor</keyword>
<evidence type="ECO:0000256" key="1">
    <source>
        <dbReference type="ARBA" id="ARBA00022690"/>
    </source>
</evidence>
<evidence type="ECO:0000313" key="7">
    <source>
        <dbReference type="Proteomes" id="UP001107558"/>
    </source>
</evidence>
<dbReference type="AlphaFoldDB" id="A0A9J6BPB3"/>
<dbReference type="Pfam" id="PF00079">
    <property type="entry name" value="Serpin"/>
    <property type="match status" value="1"/>
</dbReference>
<dbReference type="SUPFAM" id="SSF56574">
    <property type="entry name" value="Serpins"/>
    <property type="match status" value="1"/>
</dbReference>
<feature type="domain" description="Serpin" evidence="5">
    <location>
        <begin position="54"/>
        <end position="420"/>
    </location>
</feature>
<dbReference type="GO" id="GO:0005615">
    <property type="term" value="C:extracellular space"/>
    <property type="evidence" value="ECO:0007669"/>
    <property type="project" value="InterPro"/>
</dbReference>
<dbReference type="Gene3D" id="3.30.497.10">
    <property type="entry name" value="Antithrombin, subunit I, domain 2"/>
    <property type="match status" value="1"/>
</dbReference>
<dbReference type="InterPro" id="IPR000215">
    <property type="entry name" value="Serpin_fam"/>
</dbReference>
<evidence type="ECO:0000256" key="4">
    <source>
        <dbReference type="SAM" id="SignalP"/>
    </source>
</evidence>
<name>A0A9J6BPB3_POLVA</name>
<evidence type="ECO:0000313" key="6">
    <source>
        <dbReference type="EMBL" id="KAG5671713.1"/>
    </source>
</evidence>
<gene>
    <name evidence="6" type="ORF">PVAND_001893</name>
</gene>
<dbReference type="Proteomes" id="UP001107558">
    <property type="component" value="Chromosome 3"/>
</dbReference>
<dbReference type="PANTHER" id="PTHR11461">
    <property type="entry name" value="SERINE PROTEASE INHIBITOR, SERPIN"/>
    <property type="match status" value="1"/>
</dbReference>
<dbReference type="InterPro" id="IPR023795">
    <property type="entry name" value="Serpin_CS"/>
</dbReference>
<dbReference type="PANTHER" id="PTHR11461:SF278">
    <property type="entry name" value="SERINE PROTEASE INHIBITOR 88EA"/>
    <property type="match status" value="1"/>
</dbReference>
<dbReference type="InterPro" id="IPR042178">
    <property type="entry name" value="Serpin_sf_1"/>
</dbReference>
<dbReference type="GO" id="GO:0004867">
    <property type="term" value="F:serine-type endopeptidase inhibitor activity"/>
    <property type="evidence" value="ECO:0007669"/>
    <property type="project" value="UniProtKB-KW"/>
</dbReference>
<organism evidence="6 7">
    <name type="scientific">Polypedilum vanderplanki</name>
    <name type="common">Sleeping chironomid midge</name>
    <dbReference type="NCBI Taxonomy" id="319348"/>
    <lineage>
        <taxon>Eukaryota</taxon>
        <taxon>Metazoa</taxon>
        <taxon>Ecdysozoa</taxon>
        <taxon>Arthropoda</taxon>
        <taxon>Hexapoda</taxon>
        <taxon>Insecta</taxon>
        <taxon>Pterygota</taxon>
        <taxon>Neoptera</taxon>
        <taxon>Endopterygota</taxon>
        <taxon>Diptera</taxon>
        <taxon>Nematocera</taxon>
        <taxon>Chironomoidea</taxon>
        <taxon>Chironomidae</taxon>
        <taxon>Chironominae</taxon>
        <taxon>Polypedilum</taxon>
        <taxon>Polypedilum</taxon>
    </lineage>
</organism>
<comment type="caution">
    <text evidence="6">The sequence shown here is derived from an EMBL/GenBank/DDBJ whole genome shotgun (WGS) entry which is preliminary data.</text>
</comment>
<dbReference type="CDD" id="cd19594">
    <property type="entry name" value="serpin_crustaceans_chelicerates_insects"/>
    <property type="match status" value="1"/>
</dbReference>
<accession>A0A9J6BPB3</accession>
<evidence type="ECO:0000256" key="2">
    <source>
        <dbReference type="ARBA" id="ARBA00022900"/>
    </source>
</evidence>